<keyword evidence="3" id="KW-1185">Reference proteome</keyword>
<accession>A0A8E0S4I9</accession>
<reference evidence="2" key="1">
    <citation type="submission" date="2019-05" db="EMBL/GenBank/DDBJ databases">
        <title>Annotation for the trematode Fasciolopsis buski.</title>
        <authorList>
            <person name="Choi Y.-J."/>
        </authorList>
    </citation>
    <scope>NUCLEOTIDE SEQUENCE</scope>
    <source>
        <strain evidence="2">HT</strain>
        <tissue evidence="2">Whole worm</tissue>
    </source>
</reference>
<feature type="region of interest" description="Disordered" evidence="1">
    <location>
        <begin position="1"/>
        <end position="34"/>
    </location>
</feature>
<dbReference type="Proteomes" id="UP000728185">
    <property type="component" value="Unassembled WGS sequence"/>
</dbReference>
<evidence type="ECO:0000256" key="1">
    <source>
        <dbReference type="SAM" id="MobiDB-lite"/>
    </source>
</evidence>
<sequence length="115" mass="12622">MQHVYHQACEAQSQTSPLSQSPTRKSATPLDGAAPKCRTQTYADLTFTDDTCVGPADQTSRVSSRTVEVQTTLTKSAVNHLYDTDVSSCSTAYESVIEVSQVVHKDHNFSSRIPW</sequence>
<protein>
    <submittedName>
        <fullName evidence="2">Uncharacterized protein</fullName>
    </submittedName>
</protein>
<organism evidence="2 3">
    <name type="scientific">Fasciolopsis buskii</name>
    <dbReference type="NCBI Taxonomy" id="27845"/>
    <lineage>
        <taxon>Eukaryota</taxon>
        <taxon>Metazoa</taxon>
        <taxon>Spiralia</taxon>
        <taxon>Lophotrochozoa</taxon>
        <taxon>Platyhelminthes</taxon>
        <taxon>Trematoda</taxon>
        <taxon>Digenea</taxon>
        <taxon>Plagiorchiida</taxon>
        <taxon>Echinostomata</taxon>
        <taxon>Echinostomatoidea</taxon>
        <taxon>Fasciolidae</taxon>
        <taxon>Fasciolopsis</taxon>
    </lineage>
</organism>
<feature type="compositionally biased region" description="Low complexity" evidence="1">
    <location>
        <begin position="12"/>
        <end position="23"/>
    </location>
</feature>
<dbReference type="EMBL" id="LUCM01000252">
    <property type="protein sequence ID" value="KAA0200837.1"/>
    <property type="molecule type" value="Genomic_DNA"/>
</dbReference>
<comment type="caution">
    <text evidence="2">The sequence shown here is derived from an EMBL/GenBank/DDBJ whole genome shotgun (WGS) entry which is preliminary data.</text>
</comment>
<dbReference type="AlphaFoldDB" id="A0A8E0S4I9"/>
<evidence type="ECO:0000313" key="3">
    <source>
        <dbReference type="Proteomes" id="UP000728185"/>
    </source>
</evidence>
<evidence type="ECO:0000313" key="2">
    <source>
        <dbReference type="EMBL" id="KAA0200837.1"/>
    </source>
</evidence>
<proteinExistence type="predicted"/>
<name>A0A8E0S4I9_9TREM</name>
<dbReference type="OrthoDB" id="6288415at2759"/>
<gene>
    <name evidence="2" type="ORF">FBUS_07439</name>
</gene>